<evidence type="ECO:0008006" key="4">
    <source>
        <dbReference type="Google" id="ProtNLM"/>
    </source>
</evidence>
<organism evidence="2 3">
    <name type="scientific">Akkermansia biwaensis</name>
    <dbReference type="NCBI Taxonomy" id="2946555"/>
    <lineage>
        <taxon>Bacteria</taxon>
        <taxon>Pseudomonadati</taxon>
        <taxon>Verrucomicrobiota</taxon>
        <taxon>Verrucomicrobiia</taxon>
        <taxon>Verrucomicrobiales</taxon>
        <taxon>Akkermansiaceae</taxon>
        <taxon>Akkermansia</taxon>
    </lineage>
</organism>
<dbReference type="EMBL" id="AP025943">
    <property type="protein sequence ID" value="BDL44011.1"/>
    <property type="molecule type" value="Genomic_DNA"/>
</dbReference>
<keyword evidence="3" id="KW-1185">Reference proteome</keyword>
<dbReference type="Proteomes" id="UP001062263">
    <property type="component" value="Chromosome"/>
</dbReference>
<name>A0ABN6QM65_9BACT</name>
<dbReference type="RefSeq" id="WP_215435920.1">
    <property type="nucleotide sequence ID" value="NZ_AP025943.1"/>
</dbReference>
<evidence type="ECO:0000313" key="2">
    <source>
        <dbReference type="EMBL" id="BDL44011.1"/>
    </source>
</evidence>
<keyword evidence="1" id="KW-0472">Membrane</keyword>
<protein>
    <recommendedName>
        <fullName evidence="4">DUF304 domain-containing protein</fullName>
    </recommendedName>
</protein>
<keyword evidence="1" id="KW-1133">Transmembrane helix</keyword>
<accession>A0ABN6QM65</accession>
<sequence>MTAPVELRCPQCGAPLAMEDVNVAADVILCRSCNCTGKFSDLVREKNDEEILETLPCRMKVMKTPRGLEVTYRKSKAIGFFFLFFALFWNGFLCVFLFSSSGKERAGSLIEQLFFIPFILVGIGVLAGAVYALFGRMTLTLNPGRGELFRGVGDMGRRQKFLLAKDARITIEDSSMRQNDRVLHKIVVEQPGGKPFQFGTGIAEDEAQQYVAALLRQMRD</sequence>
<evidence type="ECO:0000313" key="3">
    <source>
        <dbReference type="Proteomes" id="UP001062263"/>
    </source>
</evidence>
<proteinExistence type="predicted"/>
<feature type="transmembrane region" description="Helical" evidence="1">
    <location>
        <begin position="77"/>
        <end position="98"/>
    </location>
</feature>
<feature type="transmembrane region" description="Helical" evidence="1">
    <location>
        <begin position="113"/>
        <end position="134"/>
    </location>
</feature>
<reference evidence="2" key="1">
    <citation type="submission" date="2022-06" db="EMBL/GenBank/DDBJ databases">
        <title>Akkermansia biwalacus sp. nov., an anaerobic mucin-degrading bacterium isolated from human intestine.</title>
        <authorList>
            <person name="Kobayashi Y."/>
            <person name="Inoue S."/>
            <person name="Kawahara T."/>
            <person name="Kohda N."/>
        </authorList>
    </citation>
    <scope>NUCLEOTIDE SEQUENCE</scope>
    <source>
        <strain evidence="2">WON2089</strain>
    </source>
</reference>
<gene>
    <name evidence="2" type="ORF">Abiwalacus_15850</name>
</gene>
<keyword evidence="1" id="KW-0812">Transmembrane</keyword>
<evidence type="ECO:0000256" key="1">
    <source>
        <dbReference type="SAM" id="Phobius"/>
    </source>
</evidence>